<dbReference type="Proteomes" id="UP000254337">
    <property type="component" value="Chromosome"/>
</dbReference>
<dbReference type="EMBL" id="CP029462">
    <property type="protein sequence ID" value="AXL20806.1"/>
    <property type="molecule type" value="Genomic_DNA"/>
</dbReference>
<dbReference type="InterPro" id="IPR050965">
    <property type="entry name" value="UPF0336/Enoyl-CoA_hydratase"/>
</dbReference>
<keyword evidence="1" id="KW-0456">Lyase</keyword>
<dbReference type="PANTHER" id="PTHR43437">
    <property type="entry name" value="HYDROXYACYL-THIOESTER DEHYDRATASE TYPE 2, MITOCHONDRIAL-RELATED"/>
    <property type="match status" value="1"/>
</dbReference>
<dbReference type="Gene3D" id="3.10.129.10">
    <property type="entry name" value="Hotdog Thioesterase"/>
    <property type="match status" value="1"/>
</dbReference>
<keyword evidence="4" id="KW-1185">Reference proteome</keyword>
<dbReference type="SUPFAM" id="SSF54637">
    <property type="entry name" value="Thioesterase/thiol ester dehydrase-isomerase"/>
    <property type="match status" value="1"/>
</dbReference>
<dbReference type="InterPro" id="IPR002539">
    <property type="entry name" value="MaoC-like_dom"/>
</dbReference>
<organism evidence="3 4">
    <name type="scientific">Megasphaera stantonii</name>
    <dbReference type="NCBI Taxonomy" id="2144175"/>
    <lineage>
        <taxon>Bacteria</taxon>
        <taxon>Bacillati</taxon>
        <taxon>Bacillota</taxon>
        <taxon>Negativicutes</taxon>
        <taxon>Veillonellales</taxon>
        <taxon>Veillonellaceae</taxon>
        <taxon>Megasphaera</taxon>
    </lineage>
</organism>
<dbReference type="CDD" id="cd03449">
    <property type="entry name" value="R_hydratase"/>
    <property type="match status" value="1"/>
</dbReference>
<dbReference type="PANTHER" id="PTHR43437:SF3">
    <property type="entry name" value="HYDROXYACYL-THIOESTER DEHYDRATASE TYPE 2, MITOCHONDRIAL"/>
    <property type="match status" value="1"/>
</dbReference>
<sequence>MARDVKYEDIKIGDKASVSKTISEFDVYAFAGVTTDFNPVHINKEFAKNSMFKQRIAHGMISAGLISAVLGTELPGVNTIYMNQSLSFLAPVFYGDTLTATVECKEKDDAKHRIIFKTTVTNQDGKVVTDGEARVMKK</sequence>
<proteinExistence type="predicted"/>
<gene>
    <name evidence="3" type="ORF">DKB62_04045</name>
</gene>
<dbReference type="RefSeq" id="WP_087478693.1">
    <property type="nucleotide sequence ID" value="NZ_CAUWMV010000002.1"/>
</dbReference>
<evidence type="ECO:0000259" key="2">
    <source>
        <dbReference type="Pfam" id="PF01575"/>
    </source>
</evidence>
<evidence type="ECO:0000313" key="3">
    <source>
        <dbReference type="EMBL" id="AXL20806.1"/>
    </source>
</evidence>
<dbReference type="OrthoDB" id="9801625at2"/>
<dbReference type="InterPro" id="IPR029069">
    <property type="entry name" value="HotDog_dom_sf"/>
</dbReference>
<feature type="domain" description="MaoC-like" evidence="2">
    <location>
        <begin position="16"/>
        <end position="120"/>
    </location>
</feature>
<dbReference type="AlphaFoldDB" id="A0A346AY63"/>
<dbReference type="GO" id="GO:0006633">
    <property type="term" value="P:fatty acid biosynthetic process"/>
    <property type="evidence" value="ECO:0007669"/>
    <property type="project" value="TreeGrafter"/>
</dbReference>
<protein>
    <submittedName>
        <fullName evidence="3">Enoyl-CoA hydratase</fullName>
    </submittedName>
</protein>
<reference evidence="3 4" key="1">
    <citation type="submission" date="2018-05" db="EMBL/GenBank/DDBJ databases">
        <title>Complete genome sequence of Megasphaera sp. AJH120T, isolated from the ceca of a chicken.</title>
        <authorList>
            <person name="Maki J."/>
            <person name="Looft T."/>
        </authorList>
    </citation>
    <scope>NUCLEOTIDE SEQUENCE [LARGE SCALE GENOMIC DNA]</scope>
    <source>
        <strain evidence="3 4">AJH120</strain>
    </source>
</reference>
<dbReference type="GO" id="GO:0019171">
    <property type="term" value="F:(3R)-hydroxyacyl-[acyl-carrier-protein] dehydratase activity"/>
    <property type="evidence" value="ECO:0007669"/>
    <property type="project" value="TreeGrafter"/>
</dbReference>
<dbReference type="Pfam" id="PF01575">
    <property type="entry name" value="MaoC_dehydratas"/>
    <property type="match status" value="1"/>
</dbReference>
<dbReference type="FunFam" id="3.10.129.10:FF:000042">
    <property type="entry name" value="MaoC domain protein dehydratase"/>
    <property type="match status" value="1"/>
</dbReference>
<dbReference type="KEGG" id="meg:DKB62_04045"/>
<evidence type="ECO:0000256" key="1">
    <source>
        <dbReference type="ARBA" id="ARBA00023239"/>
    </source>
</evidence>
<evidence type="ECO:0000313" key="4">
    <source>
        <dbReference type="Proteomes" id="UP000254337"/>
    </source>
</evidence>
<accession>A0A346AY63</accession>
<name>A0A346AY63_9FIRM</name>